<dbReference type="FunFam" id="3.80.10.10:FF:000129">
    <property type="entry name" value="Leucine-rich repeat receptor-like kinase"/>
    <property type="match status" value="1"/>
</dbReference>
<evidence type="ECO:0000256" key="6">
    <source>
        <dbReference type="ARBA" id="ARBA00022989"/>
    </source>
</evidence>
<dbReference type="InterPro" id="IPR024788">
    <property type="entry name" value="Malectin-like_Carb-bd_dom"/>
</dbReference>
<evidence type="ECO:0000256" key="10">
    <source>
        <dbReference type="SAM" id="SignalP"/>
    </source>
</evidence>
<evidence type="ECO:0000256" key="3">
    <source>
        <dbReference type="ARBA" id="ARBA00022692"/>
    </source>
</evidence>
<dbReference type="Gene3D" id="3.80.10.10">
    <property type="entry name" value="Ribonuclease Inhibitor"/>
    <property type="match status" value="2"/>
</dbReference>
<dbReference type="SUPFAM" id="SSF56112">
    <property type="entry name" value="Protein kinase-like (PK-like)"/>
    <property type="match status" value="1"/>
</dbReference>
<dbReference type="Pfam" id="PF13855">
    <property type="entry name" value="LRR_8"/>
    <property type="match status" value="1"/>
</dbReference>
<accession>A0A8S2AD81</accession>
<dbReference type="PROSITE" id="PS51450">
    <property type="entry name" value="LRR"/>
    <property type="match status" value="1"/>
</dbReference>
<dbReference type="Pfam" id="PF12819">
    <property type="entry name" value="Malectin_like"/>
    <property type="match status" value="2"/>
</dbReference>
<dbReference type="AlphaFoldDB" id="A0A8S2AD81"/>
<organism evidence="12 13">
    <name type="scientific">Arabidopsis arenosa</name>
    <name type="common">Sand rock-cress</name>
    <name type="synonym">Cardaminopsis arenosa</name>
    <dbReference type="NCBI Taxonomy" id="38785"/>
    <lineage>
        <taxon>Eukaryota</taxon>
        <taxon>Viridiplantae</taxon>
        <taxon>Streptophyta</taxon>
        <taxon>Embryophyta</taxon>
        <taxon>Tracheophyta</taxon>
        <taxon>Spermatophyta</taxon>
        <taxon>Magnoliopsida</taxon>
        <taxon>eudicotyledons</taxon>
        <taxon>Gunneridae</taxon>
        <taxon>Pentapetalae</taxon>
        <taxon>rosids</taxon>
        <taxon>malvids</taxon>
        <taxon>Brassicales</taxon>
        <taxon>Brassicaceae</taxon>
        <taxon>Camelineae</taxon>
        <taxon>Arabidopsis</taxon>
    </lineage>
</organism>
<dbReference type="Gene3D" id="3.30.200.20">
    <property type="entry name" value="Phosphorylase Kinase, domain 1"/>
    <property type="match status" value="1"/>
</dbReference>
<dbReference type="InterPro" id="IPR011009">
    <property type="entry name" value="Kinase-like_dom_sf"/>
</dbReference>
<feature type="chain" id="PRO_5035936092" description="Malectin-like domain-containing protein" evidence="10">
    <location>
        <begin position="24"/>
        <end position="1037"/>
    </location>
</feature>
<evidence type="ECO:0000256" key="2">
    <source>
        <dbReference type="ARBA" id="ARBA00022614"/>
    </source>
</evidence>
<evidence type="ECO:0000256" key="5">
    <source>
        <dbReference type="ARBA" id="ARBA00022737"/>
    </source>
</evidence>
<dbReference type="InterPro" id="IPR001611">
    <property type="entry name" value="Leu-rich_rpt"/>
</dbReference>
<evidence type="ECO:0000256" key="7">
    <source>
        <dbReference type="ARBA" id="ARBA00023136"/>
    </source>
</evidence>
<dbReference type="PANTHER" id="PTHR45631:SF69">
    <property type="entry name" value="LEUCINE-RICH REPEAT PROTEIN KINASE FAMILY PROTEIN"/>
    <property type="match status" value="1"/>
</dbReference>
<proteinExistence type="predicted"/>
<keyword evidence="6 9" id="KW-1133">Transmembrane helix</keyword>
<evidence type="ECO:0000259" key="11">
    <source>
        <dbReference type="Pfam" id="PF12819"/>
    </source>
</evidence>
<dbReference type="GO" id="GO:0016020">
    <property type="term" value="C:membrane"/>
    <property type="evidence" value="ECO:0007669"/>
    <property type="project" value="UniProtKB-SubCell"/>
</dbReference>
<keyword evidence="7 9" id="KW-0472">Membrane</keyword>
<keyword evidence="13" id="KW-1185">Reference proteome</keyword>
<dbReference type="InterPro" id="IPR003591">
    <property type="entry name" value="Leu-rich_rpt_typical-subtyp"/>
</dbReference>
<feature type="domain" description="Malectin-like" evidence="11">
    <location>
        <begin position="660"/>
        <end position="984"/>
    </location>
</feature>
<gene>
    <name evidence="12" type="ORF">AARE701A_LOCUS12701</name>
</gene>
<sequence length="1037" mass="115959">MDSFHGLLLVAVVTFAIIHFVQAQDEGFISLDCGLSPNEPSPYTESATGLQYTSDSNFIQTGKIGRIQRNLEANYLKPQMTVRYFPDGIRNCYNITVKQGTNYLIRARAIYGNYDSLNIYPKFDLYIGPNFWATINIGKYVNGTREEINYIPKSNSLDLCLVKTDDTTPFISTFEIRPLPNNSYITTSGPLKLFSRFYLTDSEDVLRYPEDVYDRMWNSYTETDWKQISTSLTVNNSNSFRLPQDALKTAATPVNASAPLIDIEYPDSSNDKVYIYLHFAEVEALKANETREFEISVNGEFIDDSYKPLYLQSETVQTPSTIICQDRECIVKLSKSGKSTHPPLLNAIEGFAVAEFLQSESDENDVIAIKNIKAVYGVNKISWQGDPCVPRQFLWDGLNCSSTDKSTPSRITSLNLSSSGLTGTIDVGIQNLTHLEKLDLSNNSLTGAIPEFLANMKSLLIINLSKNNLNYSIPPALLNREKEGLKLIVDGHGINQCLPGSCAPKKKFPVMIVALVATAVAVIIVVVMILVCVLRKKKTSSHVEANTPSVITPRANFTHTSMSETSIETKERRFSHTEVIQMTNKFERALGEGGFGIVYHGYINGSQQVAVKVLSESSSQGYKHFKAEMTQNIGKRGGPVLSWSTRLRIAADAALGFISLDCGLSPNEQSPYVELETGLQFSSDSTFIQRGKIGRIDASLVSKYPRSQTTLRYFPDGTRNCFNLSVHQGTNYLVRATSNYGNYDGLNISPRFDLYIGPNFWVTIDLEKQVNGDTWEEIIHIPKSNSLDVCLIKTGTSTPIISVLELRSLRNNTYITESGSLKSILRSYLSESTKVIRYPDDFYDRKWVPYFESEWRQISTILKVNSTINGFLAPQDVLMTAAVPANASAPLSFTKDLEFPKDELYFYFHFSEIQALQANQTREFSILWNGVVIIPTLSPKYLKASTLYSVSPFVCEVGKCLLELKRTQNSTLPPLLTAIEVFTVIDFPQSKTNEDDVGTIPSGIQNFTHLEKLDLSNNNLTGLVPEFLAKMETLLFM</sequence>
<keyword evidence="4 10" id="KW-0732">Signal</keyword>
<comment type="subcellular location">
    <subcellularLocation>
        <location evidence="1">Membrane</location>
        <topology evidence="1">Single-pass membrane protein</topology>
    </subcellularLocation>
</comment>
<dbReference type="Pfam" id="PF00560">
    <property type="entry name" value="LRR_1"/>
    <property type="match status" value="1"/>
</dbReference>
<keyword evidence="3 9" id="KW-0812">Transmembrane</keyword>
<evidence type="ECO:0000256" key="8">
    <source>
        <dbReference type="ARBA" id="ARBA00023170"/>
    </source>
</evidence>
<keyword evidence="5" id="KW-0677">Repeat</keyword>
<evidence type="ECO:0000256" key="9">
    <source>
        <dbReference type="SAM" id="Phobius"/>
    </source>
</evidence>
<name>A0A8S2AD81_ARAAE</name>
<dbReference type="SUPFAM" id="SSF52058">
    <property type="entry name" value="L domain-like"/>
    <property type="match status" value="2"/>
</dbReference>
<dbReference type="PANTHER" id="PTHR45631">
    <property type="entry name" value="OS07G0107800 PROTEIN-RELATED"/>
    <property type="match status" value="1"/>
</dbReference>
<dbReference type="EMBL" id="LR999455">
    <property type="protein sequence ID" value="CAE6075303.1"/>
    <property type="molecule type" value="Genomic_DNA"/>
</dbReference>
<evidence type="ECO:0000313" key="13">
    <source>
        <dbReference type="Proteomes" id="UP000682877"/>
    </source>
</evidence>
<evidence type="ECO:0000256" key="4">
    <source>
        <dbReference type="ARBA" id="ARBA00022729"/>
    </source>
</evidence>
<protein>
    <recommendedName>
        <fullName evidence="11">Malectin-like domain-containing protein</fullName>
    </recommendedName>
</protein>
<reference evidence="12" key="1">
    <citation type="submission" date="2021-01" db="EMBL/GenBank/DDBJ databases">
        <authorList>
            <person name="Bezrukov I."/>
        </authorList>
    </citation>
    <scope>NUCLEOTIDE SEQUENCE</scope>
</reference>
<dbReference type="PRINTS" id="PR00019">
    <property type="entry name" value="LEURICHRPT"/>
</dbReference>
<evidence type="ECO:0000256" key="1">
    <source>
        <dbReference type="ARBA" id="ARBA00004167"/>
    </source>
</evidence>
<evidence type="ECO:0000313" key="12">
    <source>
        <dbReference type="EMBL" id="CAE6075303.1"/>
    </source>
</evidence>
<dbReference type="Proteomes" id="UP000682877">
    <property type="component" value="Chromosome 5"/>
</dbReference>
<feature type="transmembrane region" description="Helical" evidence="9">
    <location>
        <begin position="508"/>
        <end position="534"/>
    </location>
</feature>
<keyword evidence="8" id="KW-0675">Receptor</keyword>
<keyword evidence="2" id="KW-0433">Leucine-rich repeat</keyword>
<dbReference type="InterPro" id="IPR032675">
    <property type="entry name" value="LRR_dom_sf"/>
</dbReference>
<dbReference type="SMART" id="SM00369">
    <property type="entry name" value="LRR_TYP"/>
    <property type="match status" value="3"/>
</dbReference>
<feature type="signal peptide" evidence="10">
    <location>
        <begin position="1"/>
        <end position="23"/>
    </location>
</feature>
<feature type="domain" description="Malectin-like" evidence="11">
    <location>
        <begin position="31"/>
        <end position="353"/>
    </location>
</feature>